<dbReference type="Pfam" id="PF12675">
    <property type="entry name" value="DUF3795"/>
    <property type="match status" value="1"/>
</dbReference>
<gene>
    <name evidence="1" type="ORF">EW093_08535</name>
</gene>
<dbReference type="EMBL" id="CP035807">
    <property type="protein sequence ID" value="QEN04750.1"/>
    <property type="molecule type" value="Genomic_DNA"/>
</dbReference>
<sequence>MEITNSEEMMIAVCGMNCIYCYVHHKKKKPCLGCRQSDKGKPEHCQKCKIKECAYDKGLLFCSECSDYPCILIRRLDKSYRIRYNESLINNMKVINEKGMNYYLSFEKERLKCPECSGVHNIHQKTCSECGKTFKVSELK</sequence>
<dbReference type="RefSeq" id="WP_149567993.1">
    <property type="nucleotide sequence ID" value="NZ_CP035807.1"/>
</dbReference>
<reference evidence="1 2" key="1">
    <citation type="submission" date="2019-02" db="EMBL/GenBank/DDBJ databases">
        <authorList>
            <person name="Fomenkov A."/>
            <person name="Dubinina G."/>
            <person name="Grabovich M."/>
            <person name="Vincze T."/>
            <person name="Roberts R.J."/>
        </authorList>
    </citation>
    <scope>NUCLEOTIDE SEQUENCE [LARGE SCALE GENOMIC DNA]</scope>
    <source>
        <strain evidence="1 2">P</strain>
    </source>
</reference>
<dbReference type="AlphaFoldDB" id="A0A5C1QCC2"/>
<dbReference type="OrthoDB" id="166000at2"/>
<dbReference type="Proteomes" id="UP000323824">
    <property type="component" value="Chromosome"/>
</dbReference>
<reference evidence="1 2" key="2">
    <citation type="submission" date="2019-09" db="EMBL/GenBank/DDBJ databases">
        <title>Complete Genome Sequence and Methylome Analysis of free living Spirochaetas.</title>
        <authorList>
            <person name="Leshcheva N."/>
            <person name="Mikheeva N."/>
        </authorList>
    </citation>
    <scope>NUCLEOTIDE SEQUENCE [LARGE SCALE GENOMIC DNA]</scope>
    <source>
        <strain evidence="1 2">P</strain>
    </source>
</reference>
<evidence type="ECO:0000313" key="1">
    <source>
        <dbReference type="EMBL" id="QEN04750.1"/>
    </source>
</evidence>
<organism evidence="1 2">
    <name type="scientific">Thiospirochaeta perfilievii</name>
    <dbReference type="NCBI Taxonomy" id="252967"/>
    <lineage>
        <taxon>Bacteria</taxon>
        <taxon>Pseudomonadati</taxon>
        <taxon>Spirochaetota</taxon>
        <taxon>Spirochaetia</taxon>
        <taxon>Spirochaetales</taxon>
        <taxon>Spirochaetaceae</taxon>
        <taxon>Thiospirochaeta</taxon>
    </lineage>
</organism>
<proteinExistence type="predicted"/>
<evidence type="ECO:0000313" key="2">
    <source>
        <dbReference type="Proteomes" id="UP000323824"/>
    </source>
</evidence>
<dbReference type="InterPro" id="IPR024227">
    <property type="entry name" value="DUF3795"/>
</dbReference>
<name>A0A5C1QCC2_9SPIO</name>
<keyword evidence="2" id="KW-1185">Reference proteome</keyword>
<dbReference type="KEGG" id="sper:EW093_08535"/>
<protein>
    <submittedName>
        <fullName evidence="1">DUF3795 domain-containing protein</fullName>
    </submittedName>
</protein>
<accession>A0A5C1QCC2</accession>